<dbReference type="InterPro" id="IPR002885">
    <property type="entry name" value="PPR_rpt"/>
</dbReference>
<gene>
    <name evidence="4" type="ORF">CITCOLO1_LOCUS1079</name>
</gene>
<protein>
    <submittedName>
        <fullName evidence="4">Uncharacterized protein</fullName>
    </submittedName>
</protein>
<proteinExistence type="predicted"/>
<evidence type="ECO:0000313" key="4">
    <source>
        <dbReference type="EMBL" id="CAK9309497.1"/>
    </source>
</evidence>
<keyword evidence="1" id="KW-0677">Repeat</keyword>
<dbReference type="InterPro" id="IPR011990">
    <property type="entry name" value="TPR-like_helical_dom_sf"/>
</dbReference>
<evidence type="ECO:0000256" key="2">
    <source>
        <dbReference type="PROSITE-ProRule" id="PRU00708"/>
    </source>
</evidence>
<feature type="repeat" description="PPR" evidence="2">
    <location>
        <begin position="77"/>
        <end position="111"/>
    </location>
</feature>
<dbReference type="Proteomes" id="UP001642487">
    <property type="component" value="Chromosome 1"/>
</dbReference>
<reference evidence="4 5" key="1">
    <citation type="submission" date="2024-03" db="EMBL/GenBank/DDBJ databases">
        <authorList>
            <person name="Gkanogiannis A."/>
            <person name="Becerra Lopez-Lavalle L."/>
        </authorList>
    </citation>
    <scope>NUCLEOTIDE SEQUENCE [LARGE SCALE GENOMIC DNA]</scope>
</reference>
<dbReference type="Pfam" id="PF01535">
    <property type="entry name" value="PPR"/>
    <property type="match status" value="1"/>
</dbReference>
<dbReference type="PROSITE" id="PS51375">
    <property type="entry name" value="PPR"/>
    <property type="match status" value="1"/>
</dbReference>
<keyword evidence="3" id="KW-1133">Transmembrane helix</keyword>
<keyword evidence="3" id="KW-0812">Transmembrane</keyword>
<organism evidence="4 5">
    <name type="scientific">Citrullus colocynthis</name>
    <name type="common">colocynth</name>
    <dbReference type="NCBI Taxonomy" id="252529"/>
    <lineage>
        <taxon>Eukaryota</taxon>
        <taxon>Viridiplantae</taxon>
        <taxon>Streptophyta</taxon>
        <taxon>Embryophyta</taxon>
        <taxon>Tracheophyta</taxon>
        <taxon>Spermatophyta</taxon>
        <taxon>Magnoliopsida</taxon>
        <taxon>eudicotyledons</taxon>
        <taxon>Gunneridae</taxon>
        <taxon>Pentapetalae</taxon>
        <taxon>rosids</taxon>
        <taxon>fabids</taxon>
        <taxon>Cucurbitales</taxon>
        <taxon>Cucurbitaceae</taxon>
        <taxon>Benincaseae</taxon>
        <taxon>Citrullus</taxon>
    </lineage>
</organism>
<sequence>FIGIYSAVSHLNGAANLKFGFFTVVVEFWVLELTTNLIFFLTVMVSAVHQYEEYSSLLKSSPRSRTKKNQPYPTSLDMYSWNIILSGNARLGKMDDGWQLFDEMQMFCCGQQ</sequence>
<dbReference type="EMBL" id="OZ021735">
    <property type="protein sequence ID" value="CAK9309497.1"/>
    <property type="molecule type" value="Genomic_DNA"/>
</dbReference>
<evidence type="ECO:0000256" key="1">
    <source>
        <dbReference type="ARBA" id="ARBA00022737"/>
    </source>
</evidence>
<keyword evidence="3" id="KW-0472">Membrane</keyword>
<name>A0ABP0XMW2_9ROSI</name>
<keyword evidence="5" id="KW-1185">Reference proteome</keyword>
<accession>A0ABP0XMW2</accession>
<evidence type="ECO:0000256" key="3">
    <source>
        <dbReference type="SAM" id="Phobius"/>
    </source>
</evidence>
<dbReference type="Gene3D" id="1.25.40.10">
    <property type="entry name" value="Tetratricopeptide repeat domain"/>
    <property type="match status" value="1"/>
</dbReference>
<dbReference type="NCBIfam" id="TIGR00756">
    <property type="entry name" value="PPR"/>
    <property type="match status" value="1"/>
</dbReference>
<evidence type="ECO:0000313" key="5">
    <source>
        <dbReference type="Proteomes" id="UP001642487"/>
    </source>
</evidence>
<feature type="transmembrane region" description="Helical" evidence="3">
    <location>
        <begin position="28"/>
        <end position="49"/>
    </location>
</feature>
<feature type="non-terminal residue" evidence="4">
    <location>
        <position position="1"/>
    </location>
</feature>